<evidence type="ECO:0000313" key="3">
    <source>
        <dbReference type="Proteomes" id="UP000225277"/>
    </source>
</evidence>
<dbReference type="AlphaFoldDB" id="A0A2D3V3G7"/>
<evidence type="ECO:0000259" key="1">
    <source>
        <dbReference type="Pfam" id="PF13847"/>
    </source>
</evidence>
<name>A0A2D3V3G7_9PEZI</name>
<evidence type="ECO:0000313" key="2">
    <source>
        <dbReference type="EMBL" id="CZT16049.1"/>
    </source>
</evidence>
<reference evidence="2 3" key="1">
    <citation type="submission" date="2016-03" db="EMBL/GenBank/DDBJ databases">
        <authorList>
            <person name="Ploux O."/>
        </authorList>
    </citation>
    <scope>NUCLEOTIDE SEQUENCE [LARGE SCALE GENOMIC DNA]</scope>
    <source>
        <strain evidence="2 3">URUG2</strain>
    </source>
</reference>
<dbReference type="GeneID" id="35597116"/>
<organism evidence="2 3">
    <name type="scientific">Ramularia collo-cygni</name>
    <dbReference type="NCBI Taxonomy" id="112498"/>
    <lineage>
        <taxon>Eukaryota</taxon>
        <taxon>Fungi</taxon>
        <taxon>Dikarya</taxon>
        <taxon>Ascomycota</taxon>
        <taxon>Pezizomycotina</taxon>
        <taxon>Dothideomycetes</taxon>
        <taxon>Dothideomycetidae</taxon>
        <taxon>Mycosphaerellales</taxon>
        <taxon>Mycosphaerellaceae</taxon>
        <taxon>Ramularia</taxon>
    </lineage>
</organism>
<dbReference type="Gene3D" id="3.40.50.150">
    <property type="entry name" value="Vaccinia Virus protein VP39"/>
    <property type="match status" value="1"/>
</dbReference>
<dbReference type="OrthoDB" id="6329284at2759"/>
<dbReference type="InterPro" id="IPR025714">
    <property type="entry name" value="Methyltranfer_dom"/>
</dbReference>
<sequence>MSQNSGIRDSMAAAHPQLVNGTVKMSADELSRYTKDNLHSWDAMAEHWEIFQSPADANGKTEDGNDMFTQCLLPVVDELVEWEAGQTVLDLGAGSGIIARRFASQGAHVIGLDYSEPMLQKGRERSKVEKLKGSVTYDFIDLMDYDLMAQYMKDRNNEKFDIITISTTLKSLPDLEPIARALPLMLAPGGRVVIVDLHPVFSKPAGHRGMEIYENPATGKQQLDTYIKVPKYLNIPPTLSEAVRGQPEPLWVFHRPFHSLLAPFFNNKLVLDAMREPAFKGDPVPSQAQSYHNFQQTPMLLAFRLRHMA</sequence>
<dbReference type="SUPFAM" id="SSF53335">
    <property type="entry name" value="S-adenosyl-L-methionine-dependent methyltransferases"/>
    <property type="match status" value="1"/>
</dbReference>
<dbReference type="STRING" id="112498.A0A2D3V3G7"/>
<accession>A0A2D3V3G7</accession>
<dbReference type="RefSeq" id="XP_023622942.1">
    <property type="nucleotide sequence ID" value="XM_023767174.1"/>
</dbReference>
<protein>
    <recommendedName>
        <fullName evidence="1">Methyltransferase domain-containing protein</fullName>
    </recommendedName>
</protein>
<dbReference type="Pfam" id="PF13847">
    <property type="entry name" value="Methyltransf_31"/>
    <property type="match status" value="1"/>
</dbReference>
<dbReference type="PANTHER" id="PTHR43591:SF110">
    <property type="entry name" value="RHODANESE DOMAIN-CONTAINING PROTEIN"/>
    <property type="match status" value="1"/>
</dbReference>
<feature type="domain" description="Methyltransferase" evidence="1">
    <location>
        <begin position="84"/>
        <end position="198"/>
    </location>
</feature>
<dbReference type="InterPro" id="IPR029063">
    <property type="entry name" value="SAM-dependent_MTases_sf"/>
</dbReference>
<dbReference type="Proteomes" id="UP000225277">
    <property type="component" value="Unassembled WGS sequence"/>
</dbReference>
<gene>
    <name evidence="2" type="ORF">RCC_01889</name>
</gene>
<dbReference type="CDD" id="cd02440">
    <property type="entry name" value="AdoMet_MTases"/>
    <property type="match status" value="1"/>
</dbReference>
<keyword evidence="3" id="KW-1185">Reference proteome</keyword>
<dbReference type="EMBL" id="FJUY01000002">
    <property type="protein sequence ID" value="CZT16049.1"/>
    <property type="molecule type" value="Genomic_DNA"/>
</dbReference>
<dbReference type="PANTHER" id="PTHR43591">
    <property type="entry name" value="METHYLTRANSFERASE"/>
    <property type="match status" value="1"/>
</dbReference>
<proteinExistence type="predicted"/>